<evidence type="ECO:0008006" key="4">
    <source>
        <dbReference type="Google" id="ProtNLM"/>
    </source>
</evidence>
<evidence type="ECO:0000256" key="1">
    <source>
        <dbReference type="SAM" id="Phobius"/>
    </source>
</evidence>
<dbReference type="RefSeq" id="WP_367639606.1">
    <property type="nucleotide sequence ID" value="NZ_JBFNQN010000012.1"/>
</dbReference>
<dbReference type="Proteomes" id="UP001555826">
    <property type="component" value="Unassembled WGS sequence"/>
</dbReference>
<keyword evidence="1" id="KW-0472">Membrane</keyword>
<comment type="caution">
    <text evidence="2">The sequence shown here is derived from an EMBL/GenBank/DDBJ whole genome shotgun (WGS) entry which is preliminary data.</text>
</comment>
<keyword evidence="3" id="KW-1185">Reference proteome</keyword>
<protein>
    <recommendedName>
        <fullName evidence="4">CcmD family protein</fullName>
    </recommendedName>
</protein>
<keyword evidence="1" id="KW-1133">Transmembrane helix</keyword>
<reference evidence="2 3" key="1">
    <citation type="submission" date="2024-07" db="EMBL/GenBank/DDBJ databases">
        <authorList>
            <person name="Thanompreechachai J."/>
            <person name="Duangmal K."/>
        </authorList>
    </citation>
    <scope>NUCLEOTIDE SEQUENCE [LARGE SCALE GENOMIC DNA]</scope>
    <source>
        <strain evidence="2 3">KCTC 19886</strain>
    </source>
</reference>
<organism evidence="2 3">
    <name type="scientific">Kineococcus endophyticus</name>
    <dbReference type="NCBI Taxonomy" id="1181883"/>
    <lineage>
        <taxon>Bacteria</taxon>
        <taxon>Bacillati</taxon>
        <taxon>Actinomycetota</taxon>
        <taxon>Actinomycetes</taxon>
        <taxon>Kineosporiales</taxon>
        <taxon>Kineosporiaceae</taxon>
        <taxon>Kineococcus</taxon>
    </lineage>
</organism>
<keyword evidence="1" id="KW-0812">Transmembrane</keyword>
<evidence type="ECO:0000313" key="2">
    <source>
        <dbReference type="EMBL" id="MEW9266466.1"/>
    </source>
</evidence>
<accession>A0ABV3P9Z7</accession>
<sequence length="47" mass="5205">MTDITGIVNLVLFVCLVVYLTRLRATLTRSAEAQERIAAALERQVGE</sequence>
<gene>
    <name evidence="2" type="ORF">AB1207_17075</name>
</gene>
<feature type="transmembrane region" description="Helical" evidence="1">
    <location>
        <begin position="6"/>
        <end position="23"/>
    </location>
</feature>
<evidence type="ECO:0000313" key="3">
    <source>
        <dbReference type="Proteomes" id="UP001555826"/>
    </source>
</evidence>
<proteinExistence type="predicted"/>
<dbReference type="EMBL" id="JBFNQN010000012">
    <property type="protein sequence ID" value="MEW9266466.1"/>
    <property type="molecule type" value="Genomic_DNA"/>
</dbReference>
<name>A0ABV3P9Z7_9ACTN</name>